<feature type="transmembrane region" description="Helical" evidence="12">
    <location>
        <begin position="112"/>
        <end position="129"/>
    </location>
</feature>
<accession>A0A8S1SFC2</accession>
<evidence type="ECO:0000259" key="13">
    <source>
        <dbReference type="Pfam" id="PF00520"/>
    </source>
</evidence>
<evidence type="ECO:0000256" key="1">
    <source>
        <dbReference type="ARBA" id="ARBA00004141"/>
    </source>
</evidence>
<evidence type="ECO:0000256" key="4">
    <source>
        <dbReference type="ARBA" id="ARBA00022692"/>
    </source>
</evidence>
<keyword evidence="2" id="KW-0813">Transport</keyword>
<dbReference type="FunFam" id="1.20.120.350:FF:000091">
    <property type="entry name" value="Predicted protein"/>
    <property type="match status" value="1"/>
</dbReference>
<dbReference type="Proteomes" id="UP000689195">
    <property type="component" value="Unassembled WGS sequence"/>
</dbReference>
<comment type="caution">
    <text evidence="14">The sequence shown here is derived from an EMBL/GenBank/DDBJ whole genome shotgun (WGS) entry which is preliminary data.</text>
</comment>
<gene>
    <name evidence="14" type="ORF">PPENT_87.1.T0070161</name>
</gene>
<evidence type="ECO:0000256" key="7">
    <source>
        <dbReference type="ARBA" id="ARBA00022989"/>
    </source>
</evidence>
<keyword evidence="10" id="KW-0407">Ion channel</keyword>
<keyword evidence="6" id="KW-0630">Potassium</keyword>
<comment type="subcellular location">
    <subcellularLocation>
        <location evidence="1">Membrane</location>
        <topology evidence="1">Multi-pass membrane protein</topology>
    </subcellularLocation>
</comment>
<feature type="domain" description="Ion transport" evidence="13">
    <location>
        <begin position="42"/>
        <end position="259"/>
    </location>
</feature>
<keyword evidence="7 12" id="KW-1133">Transmembrane helix</keyword>
<keyword evidence="4 12" id="KW-0812">Transmembrane</keyword>
<dbReference type="InterPro" id="IPR028325">
    <property type="entry name" value="VG_K_chnl"/>
</dbReference>
<evidence type="ECO:0000256" key="2">
    <source>
        <dbReference type="ARBA" id="ARBA00022448"/>
    </source>
</evidence>
<sequence length="643" mass="75011">MHVIQKQSTFKKKNFKEKVNQFRKILFILLEDPSSSRLAGLIQFIICFTILLSQVQILCDSIFDNNQTYNDLSNDCEILIFVVFVLEYLFRLSTYTVYGYPLRKFLFQHMNIIDLLSIAPLSIISLIYGKTALNGFRILKLFKVIRILKVKRYLKGVDLLYKSVADSISQFYFLIIAFLQITLAYAIVLYYSENCENELEIQNAVWLGIVTMTTVGYGDYVPKSIIGIITTCIMALMANTVIFSLPVAILNIEFQELYGSKKEEEQITILKKGMRTGRRDSIKNKEFSFFNQRLQIIEQRNKEIQELLNKSNKMAKELTKDLKRLFLSVNDDADQLLDNLNSPRPTKQNVLLVKANLYDKLMRAKKKIQITSIFRNLKQDSDQELNESPLNQTVSGQISKQKSFFRMMSDRKQNKRKIGIKSHSYENINQLIILRNEEYGELPFDFLNEVLLQIHDDMFQDIDEHPINQQKHSIIIPESSEIINREPSFRINSLYGFDSPMNKLNQTNCGSSNQQRRKISDFASLVEKKTIINLKSTSIRPFSTNECGLRSITEISKGKKKNSFTKQQIDEMHQRTKPRIPHQFINYNNNLKDLDSGKNKDEFRQKYSRASIVDLYSPHQLYLNIQDQCSCIECQNYNNEQNY</sequence>
<evidence type="ECO:0000256" key="6">
    <source>
        <dbReference type="ARBA" id="ARBA00022958"/>
    </source>
</evidence>
<keyword evidence="11" id="KW-0175">Coiled coil</keyword>
<evidence type="ECO:0000313" key="14">
    <source>
        <dbReference type="EMBL" id="CAD8138530.1"/>
    </source>
</evidence>
<dbReference type="PANTHER" id="PTHR11537">
    <property type="entry name" value="VOLTAGE-GATED POTASSIUM CHANNEL"/>
    <property type="match status" value="1"/>
</dbReference>
<dbReference type="GO" id="GO:0008076">
    <property type="term" value="C:voltage-gated potassium channel complex"/>
    <property type="evidence" value="ECO:0007669"/>
    <property type="project" value="InterPro"/>
</dbReference>
<dbReference type="InterPro" id="IPR005821">
    <property type="entry name" value="Ion_trans_dom"/>
</dbReference>
<evidence type="ECO:0000256" key="11">
    <source>
        <dbReference type="SAM" id="Coils"/>
    </source>
</evidence>
<feature type="coiled-coil region" evidence="11">
    <location>
        <begin position="294"/>
        <end position="321"/>
    </location>
</feature>
<dbReference type="EMBL" id="CAJJDO010000007">
    <property type="protein sequence ID" value="CAD8138530.1"/>
    <property type="molecule type" value="Genomic_DNA"/>
</dbReference>
<keyword evidence="5" id="KW-0631">Potassium channel</keyword>
<feature type="transmembrane region" description="Helical" evidence="12">
    <location>
        <begin position="78"/>
        <end position="100"/>
    </location>
</feature>
<evidence type="ECO:0000313" key="15">
    <source>
        <dbReference type="Proteomes" id="UP000689195"/>
    </source>
</evidence>
<feature type="transmembrane region" description="Helical" evidence="12">
    <location>
        <begin position="203"/>
        <end position="220"/>
    </location>
</feature>
<keyword evidence="8" id="KW-0406">Ion transport</keyword>
<evidence type="ECO:0000256" key="10">
    <source>
        <dbReference type="ARBA" id="ARBA00023303"/>
    </source>
</evidence>
<evidence type="ECO:0000256" key="8">
    <source>
        <dbReference type="ARBA" id="ARBA00023065"/>
    </source>
</evidence>
<reference evidence="14" key="1">
    <citation type="submission" date="2021-01" db="EMBL/GenBank/DDBJ databases">
        <authorList>
            <consortium name="Genoscope - CEA"/>
            <person name="William W."/>
        </authorList>
    </citation>
    <scope>NUCLEOTIDE SEQUENCE</scope>
</reference>
<feature type="transmembrane region" description="Helical" evidence="12">
    <location>
        <begin position="226"/>
        <end position="252"/>
    </location>
</feature>
<keyword evidence="9 12" id="KW-0472">Membrane</keyword>
<proteinExistence type="predicted"/>
<dbReference type="GO" id="GO:0005249">
    <property type="term" value="F:voltage-gated potassium channel activity"/>
    <property type="evidence" value="ECO:0007669"/>
    <property type="project" value="InterPro"/>
</dbReference>
<organism evidence="14 15">
    <name type="scientific">Paramecium pentaurelia</name>
    <dbReference type="NCBI Taxonomy" id="43138"/>
    <lineage>
        <taxon>Eukaryota</taxon>
        <taxon>Sar</taxon>
        <taxon>Alveolata</taxon>
        <taxon>Ciliophora</taxon>
        <taxon>Intramacronucleata</taxon>
        <taxon>Oligohymenophorea</taxon>
        <taxon>Peniculida</taxon>
        <taxon>Parameciidae</taxon>
        <taxon>Paramecium</taxon>
    </lineage>
</organism>
<evidence type="ECO:0000256" key="5">
    <source>
        <dbReference type="ARBA" id="ARBA00022826"/>
    </source>
</evidence>
<keyword evidence="15" id="KW-1185">Reference proteome</keyword>
<evidence type="ECO:0000256" key="3">
    <source>
        <dbReference type="ARBA" id="ARBA00022538"/>
    </source>
</evidence>
<dbReference type="OrthoDB" id="415460at2759"/>
<dbReference type="GO" id="GO:0001508">
    <property type="term" value="P:action potential"/>
    <property type="evidence" value="ECO:0007669"/>
    <property type="project" value="TreeGrafter"/>
</dbReference>
<evidence type="ECO:0000256" key="12">
    <source>
        <dbReference type="SAM" id="Phobius"/>
    </source>
</evidence>
<name>A0A8S1SFC2_9CILI</name>
<feature type="transmembrane region" description="Helical" evidence="12">
    <location>
        <begin position="171"/>
        <end position="191"/>
    </location>
</feature>
<dbReference type="AlphaFoldDB" id="A0A8S1SFC2"/>
<feature type="transmembrane region" description="Helical" evidence="12">
    <location>
        <begin position="38"/>
        <end position="58"/>
    </location>
</feature>
<evidence type="ECO:0000256" key="9">
    <source>
        <dbReference type="ARBA" id="ARBA00023136"/>
    </source>
</evidence>
<dbReference type="PANTHER" id="PTHR11537:SF254">
    <property type="entry name" value="POTASSIUM VOLTAGE-GATED CHANNEL PROTEIN SHAB"/>
    <property type="match status" value="1"/>
</dbReference>
<protein>
    <recommendedName>
        <fullName evidence="13">Ion transport domain-containing protein</fullName>
    </recommendedName>
</protein>
<keyword evidence="3" id="KW-0633">Potassium transport</keyword>
<dbReference type="Pfam" id="PF00520">
    <property type="entry name" value="Ion_trans"/>
    <property type="match status" value="1"/>
</dbReference>